<dbReference type="InterPro" id="IPR019967">
    <property type="entry name" value="F420-dep_enz_PPOX_Rv0121"/>
</dbReference>
<reference evidence="4" key="1">
    <citation type="journal article" date="2019" name="Int. J. Syst. Evol. Microbiol.">
        <title>The Global Catalogue of Microorganisms (GCM) 10K type strain sequencing project: providing services to taxonomists for standard genome sequencing and annotation.</title>
        <authorList>
            <consortium name="The Broad Institute Genomics Platform"/>
            <consortium name="The Broad Institute Genome Sequencing Center for Infectious Disease"/>
            <person name="Wu L."/>
            <person name="Ma J."/>
        </authorList>
    </citation>
    <scope>NUCLEOTIDE SEQUENCE [LARGE SCALE GENOMIC DNA]</scope>
    <source>
        <strain evidence="4">JCM 17137</strain>
    </source>
</reference>
<sequence>MRWTPEQTRDAFAGSRVARLATVTETGQPHLVPVTFAVIGDTIAVAIDTKPKRTKNLKRLANIEANPNVCLLVDHYSDDWQQLWWARADGTARIVHAGTERDHALARLRERYPQYHADPPEGPVILAAIDRWSGWSFRQYRQCCEDLEGGDRRAG</sequence>
<dbReference type="RefSeq" id="WP_344969533.1">
    <property type="nucleotide sequence ID" value="NZ_BAABDD010000006.1"/>
</dbReference>
<organism evidence="3 4">
    <name type="scientific">Salinactinospora qingdaonensis</name>
    <dbReference type="NCBI Taxonomy" id="702744"/>
    <lineage>
        <taxon>Bacteria</taxon>
        <taxon>Bacillati</taxon>
        <taxon>Actinomycetota</taxon>
        <taxon>Actinomycetes</taxon>
        <taxon>Streptosporangiales</taxon>
        <taxon>Nocardiopsidaceae</taxon>
        <taxon>Salinactinospora</taxon>
    </lineage>
</organism>
<dbReference type="InterPro" id="IPR012349">
    <property type="entry name" value="Split_barrel_FMN-bd"/>
</dbReference>
<protein>
    <submittedName>
        <fullName evidence="3">TIGR03668 family PPOX class F420-dependent oxidoreductase</fullName>
    </submittedName>
</protein>
<feature type="domain" description="Pyridoxamine 5'-phosphate oxidase N-terminal" evidence="2">
    <location>
        <begin position="5"/>
        <end position="135"/>
    </location>
</feature>
<dbReference type="PANTHER" id="PTHR35176:SF2">
    <property type="entry name" value="F420H(2)-DEPENDENT REDUCTASE RV1155"/>
    <property type="match status" value="1"/>
</dbReference>
<dbReference type="InterPro" id="IPR052019">
    <property type="entry name" value="F420H2_bilvrd_red/Heme_oxyg"/>
</dbReference>
<dbReference type="Gene3D" id="2.30.110.10">
    <property type="entry name" value="Electron Transport, Fmn-binding Protein, Chain A"/>
    <property type="match status" value="1"/>
</dbReference>
<name>A0ABP7FFL1_9ACTN</name>
<evidence type="ECO:0000259" key="2">
    <source>
        <dbReference type="Pfam" id="PF01243"/>
    </source>
</evidence>
<keyword evidence="4" id="KW-1185">Reference proteome</keyword>
<gene>
    <name evidence="3" type="ORF">GCM10022402_18200</name>
</gene>
<proteinExistence type="predicted"/>
<dbReference type="Pfam" id="PF01243">
    <property type="entry name" value="PNPOx_N"/>
    <property type="match status" value="1"/>
</dbReference>
<dbReference type="PANTHER" id="PTHR35176">
    <property type="entry name" value="HEME OXYGENASE HI_0854-RELATED"/>
    <property type="match status" value="1"/>
</dbReference>
<evidence type="ECO:0000313" key="4">
    <source>
        <dbReference type="Proteomes" id="UP001500908"/>
    </source>
</evidence>
<keyword evidence="1" id="KW-0560">Oxidoreductase</keyword>
<dbReference type="InterPro" id="IPR011576">
    <property type="entry name" value="Pyridox_Oxase_N"/>
</dbReference>
<dbReference type="NCBIfam" id="TIGR03668">
    <property type="entry name" value="Rv0121_F420"/>
    <property type="match status" value="1"/>
</dbReference>
<evidence type="ECO:0000256" key="1">
    <source>
        <dbReference type="ARBA" id="ARBA00023002"/>
    </source>
</evidence>
<comment type="caution">
    <text evidence="3">The sequence shown here is derived from an EMBL/GenBank/DDBJ whole genome shotgun (WGS) entry which is preliminary data.</text>
</comment>
<dbReference type="Proteomes" id="UP001500908">
    <property type="component" value="Unassembled WGS sequence"/>
</dbReference>
<dbReference type="EMBL" id="BAABDD010000006">
    <property type="protein sequence ID" value="GAA3738665.1"/>
    <property type="molecule type" value="Genomic_DNA"/>
</dbReference>
<evidence type="ECO:0000313" key="3">
    <source>
        <dbReference type="EMBL" id="GAA3738665.1"/>
    </source>
</evidence>
<dbReference type="SUPFAM" id="SSF50475">
    <property type="entry name" value="FMN-binding split barrel"/>
    <property type="match status" value="1"/>
</dbReference>
<accession>A0ABP7FFL1</accession>